<dbReference type="CDD" id="cd08704">
    <property type="entry name" value="Met_tRNA_FMT_C"/>
    <property type="match status" value="1"/>
</dbReference>
<feature type="domain" description="Formyl transferase N-terminal" evidence="6">
    <location>
        <begin position="1"/>
        <end position="182"/>
    </location>
</feature>
<dbReference type="InterPro" id="IPR044135">
    <property type="entry name" value="Met-tRNA-FMT_C"/>
</dbReference>
<dbReference type="PANTHER" id="PTHR11138">
    <property type="entry name" value="METHIONYL-TRNA FORMYLTRANSFERASE"/>
    <property type="match status" value="1"/>
</dbReference>
<dbReference type="STRING" id="671072.PL9214650281"/>
<comment type="similarity">
    <text evidence="1 5">Belongs to the Fmt family.</text>
</comment>
<gene>
    <name evidence="5 8" type="primary">fmt</name>
    <name evidence="8" type="ORF">PL9214650281</name>
</gene>
<comment type="catalytic activity">
    <reaction evidence="5">
        <text>L-methionyl-tRNA(fMet) + (6R)-10-formyltetrahydrofolate = N-formyl-L-methionyl-tRNA(fMet) + (6S)-5,6,7,8-tetrahydrofolate + H(+)</text>
        <dbReference type="Rhea" id="RHEA:24380"/>
        <dbReference type="Rhea" id="RHEA-COMP:9952"/>
        <dbReference type="Rhea" id="RHEA-COMP:9953"/>
        <dbReference type="ChEBI" id="CHEBI:15378"/>
        <dbReference type="ChEBI" id="CHEBI:57453"/>
        <dbReference type="ChEBI" id="CHEBI:78530"/>
        <dbReference type="ChEBI" id="CHEBI:78844"/>
        <dbReference type="ChEBI" id="CHEBI:195366"/>
        <dbReference type="EC" id="2.1.2.9"/>
    </reaction>
</comment>
<dbReference type="SUPFAM" id="SSF53328">
    <property type="entry name" value="Formyltransferase"/>
    <property type="match status" value="1"/>
</dbReference>
<name>A0A1J1LS51_9CYAN</name>
<feature type="domain" description="Formyl transferase C-terminal" evidence="7">
    <location>
        <begin position="206"/>
        <end position="322"/>
    </location>
</feature>
<dbReference type="InterPro" id="IPR005793">
    <property type="entry name" value="Formyl_trans_C"/>
</dbReference>
<evidence type="ECO:0000256" key="2">
    <source>
        <dbReference type="ARBA" id="ARBA00012261"/>
    </source>
</evidence>
<evidence type="ECO:0000256" key="5">
    <source>
        <dbReference type="HAMAP-Rule" id="MF_00182"/>
    </source>
</evidence>
<dbReference type="AlphaFoldDB" id="A0A1J1LS51"/>
<evidence type="ECO:0000256" key="4">
    <source>
        <dbReference type="ARBA" id="ARBA00022917"/>
    </source>
</evidence>
<dbReference type="CDD" id="cd08646">
    <property type="entry name" value="FMT_core_Met-tRNA-FMT_N"/>
    <property type="match status" value="1"/>
</dbReference>
<keyword evidence="9" id="KW-1185">Reference proteome</keyword>
<dbReference type="InterPro" id="IPR011034">
    <property type="entry name" value="Formyl_transferase-like_C_sf"/>
</dbReference>
<dbReference type="Pfam" id="PF00551">
    <property type="entry name" value="Formyl_trans_N"/>
    <property type="match status" value="1"/>
</dbReference>
<dbReference type="Pfam" id="PF02911">
    <property type="entry name" value="Formyl_trans_C"/>
    <property type="match status" value="1"/>
</dbReference>
<dbReference type="RefSeq" id="WP_072721634.1">
    <property type="nucleotide sequence ID" value="NZ_LN889813.1"/>
</dbReference>
<dbReference type="GO" id="GO:0005829">
    <property type="term" value="C:cytosol"/>
    <property type="evidence" value="ECO:0007669"/>
    <property type="project" value="TreeGrafter"/>
</dbReference>
<reference evidence="9" key="1">
    <citation type="submission" date="2015-10" db="EMBL/GenBank/DDBJ databases">
        <authorList>
            <person name="Regsiter A."/>
            <person name="william w."/>
        </authorList>
    </citation>
    <scope>NUCLEOTIDE SEQUENCE [LARGE SCALE GENOMIC DNA]</scope>
</reference>
<evidence type="ECO:0000256" key="1">
    <source>
        <dbReference type="ARBA" id="ARBA00010699"/>
    </source>
</evidence>
<dbReference type="InterPro" id="IPR005794">
    <property type="entry name" value="Fmt"/>
</dbReference>
<accession>A0A1J1LS51</accession>
<dbReference type="EMBL" id="CZDF01000172">
    <property type="protein sequence ID" value="CUR34842.1"/>
    <property type="molecule type" value="Genomic_DNA"/>
</dbReference>
<evidence type="ECO:0000313" key="9">
    <source>
        <dbReference type="Proteomes" id="UP000184315"/>
    </source>
</evidence>
<evidence type="ECO:0000313" key="8">
    <source>
        <dbReference type="EMBL" id="CUR34842.1"/>
    </source>
</evidence>
<dbReference type="FunFam" id="3.40.50.12230:FF:000001">
    <property type="entry name" value="Methionyl-tRNA formyltransferase"/>
    <property type="match status" value="1"/>
</dbReference>
<dbReference type="NCBIfam" id="TIGR00460">
    <property type="entry name" value="fmt"/>
    <property type="match status" value="1"/>
</dbReference>
<dbReference type="InterPro" id="IPR041711">
    <property type="entry name" value="Met-tRNA-FMT_N"/>
</dbReference>
<proteinExistence type="inferred from homology"/>
<evidence type="ECO:0000256" key="3">
    <source>
        <dbReference type="ARBA" id="ARBA00022679"/>
    </source>
</evidence>
<feature type="binding site" evidence="5">
    <location>
        <begin position="111"/>
        <end position="114"/>
    </location>
    <ligand>
        <name>(6S)-5,6,7,8-tetrahydrofolate</name>
        <dbReference type="ChEBI" id="CHEBI:57453"/>
    </ligand>
</feature>
<dbReference type="EC" id="2.1.2.9" evidence="2 5"/>
<sequence length="331" mass="36659">MKIVFFGTPQFAVPSLERLLDHPEFDVLAVVTQPDKRRGRGSQLTPSPVKILAETHQLSIWQPKRVKKDQNTLNLLREAQADVFVVVAYGQILSPEILDMPRLGCVNGHGSILPKYRGAAPIQWCLYHGEEETGMTSMLMDAGMDTGPMLLKAVTPIGLLENATDLGKRLAKLGADLLVETLLKLDRGEIQPIPQDQALATYAPLIKDEDYHLDWHRSAIALHHQIRAFYPNCITSFRDKPLKVCATVPLMPEYQSQFPPEYQNLQQQWPYLSQLSGQPGEVVALVKRFGPVVQTGAGLLLLTEVQLAGKRVQSGLDFANGTRLAVGEILG</sequence>
<protein>
    <recommendedName>
        <fullName evidence="2 5">Methionyl-tRNA formyltransferase</fullName>
        <ecNumber evidence="2 5">2.1.2.9</ecNumber>
    </recommendedName>
</protein>
<evidence type="ECO:0000259" key="7">
    <source>
        <dbReference type="Pfam" id="PF02911"/>
    </source>
</evidence>
<dbReference type="OrthoDB" id="9802815at2"/>
<keyword evidence="3 5" id="KW-0808">Transferase</keyword>
<comment type="function">
    <text evidence="5">Attaches a formyl group to the free amino group of methionyl-tRNA(fMet). The formyl group appears to play a dual role in the initiator identity of N-formylmethionyl-tRNA by promoting its recognition by IF2 and preventing the misappropriation of this tRNA by the elongation apparatus.</text>
</comment>
<dbReference type="InterPro" id="IPR002376">
    <property type="entry name" value="Formyl_transf_N"/>
</dbReference>
<evidence type="ECO:0000259" key="6">
    <source>
        <dbReference type="Pfam" id="PF00551"/>
    </source>
</evidence>
<keyword evidence="4 5" id="KW-0648">Protein biosynthesis</keyword>
<dbReference type="GO" id="GO:0004479">
    <property type="term" value="F:methionyl-tRNA formyltransferase activity"/>
    <property type="evidence" value="ECO:0007669"/>
    <property type="project" value="UniProtKB-UniRule"/>
</dbReference>
<dbReference type="SUPFAM" id="SSF50486">
    <property type="entry name" value="FMT C-terminal domain-like"/>
    <property type="match status" value="1"/>
</dbReference>
<dbReference type="HAMAP" id="MF_00182">
    <property type="entry name" value="Formyl_trans"/>
    <property type="match status" value="1"/>
</dbReference>
<dbReference type="InterPro" id="IPR036477">
    <property type="entry name" value="Formyl_transf_N_sf"/>
</dbReference>
<dbReference type="PANTHER" id="PTHR11138:SF5">
    <property type="entry name" value="METHIONYL-TRNA FORMYLTRANSFERASE, MITOCHONDRIAL"/>
    <property type="match status" value="1"/>
</dbReference>
<dbReference type="Gene3D" id="3.40.50.12230">
    <property type="match status" value="1"/>
</dbReference>
<organism evidence="8 9">
    <name type="scientific">Planktothrix tepida PCC 9214</name>
    <dbReference type="NCBI Taxonomy" id="671072"/>
    <lineage>
        <taxon>Bacteria</taxon>
        <taxon>Bacillati</taxon>
        <taxon>Cyanobacteriota</taxon>
        <taxon>Cyanophyceae</taxon>
        <taxon>Oscillatoriophycideae</taxon>
        <taxon>Oscillatoriales</taxon>
        <taxon>Microcoleaceae</taxon>
        <taxon>Planktothrix</taxon>
    </lineage>
</organism>
<dbReference type="Proteomes" id="UP000184315">
    <property type="component" value="Unassembled WGS sequence"/>
</dbReference>